<dbReference type="SUPFAM" id="SSF56712">
    <property type="entry name" value="Prokaryotic type I DNA topoisomerase"/>
    <property type="match status" value="1"/>
</dbReference>
<dbReference type="InterPro" id="IPR023405">
    <property type="entry name" value="Topo_IA_core_domain"/>
</dbReference>
<dbReference type="InterPro" id="IPR025589">
    <property type="entry name" value="Toprim_C_rpt"/>
</dbReference>
<dbReference type="Gene3D" id="1.10.460.10">
    <property type="entry name" value="Topoisomerase I, domain 2"/>
    <property type="match status" value="1"/>
</dbReference>
<dbReference type="PANTHER" id="PTHR11390">
    <property type="entry name" value="PROKARYOTIC DNA TOPOISOMERASE"/>
    <property type="match status" value="1"/>
</dbReference>
<dbReference type="GO" id="GO:0006265">
    <property type="term" value="P:DNA topological change"/>
    <property type="evidence" value="ECO:0007669"/>
    <property type="project" value="InterPro"/>
</dbReference>
<dbReference type="SMART" id="SM00436">
    <property type="entry name" value="TOP1Bc"/>
    <property type="match status" value="1"/>
</dbReference>
<dbReference type="InterPro" id="IPR034144">
    <property type="entry name" value="TOPRIM_TopoIII"/>
</dbReference>
<dbReference type="SMART" id="SM00493">
    <property type="entry name" value="TOPRIM"/>
    <property type="match status" value="1"/>
</dbReference>
<dbReference type="Gene3D" id="1.10.290.10">
    <property type="entry name" value="Topoisomerase I, domain 4"/>
    <property type="match status" value="1"/>
</dbReference>
<dbReference type="InterPro" id="IPR013824">
    <property type="entry name" value="Topo_IA_cen_sub1"/>
</dbReference>
<evidence type="ECO:0000256" key="10">
    <source>
        <dbReference type="ARBA" id="ARBA00032877"/>
    </source>
</evidence>
<dbReference type="EC" id="5.6.2.1" evidence="3"/>
<evidence type="ECO:0000313" key="13">
    <source>
        <dbReference type="EMBL" id="MBF9304278.1"/>
    </source>
</evidence>
<dbReference type="InterPro" id="IPR003601">
    <property type="entry name" value="Topo_IA_2"/>
</dbReference>
<reference evidence="13" key="1">
    <citation type="submission" date="2020-11" db="EMBL/GenBank/DDBJ databases">
        <title>Molecular epidemiology and genomic profiles of multidrug-resistant bacteria collected from clinical sources in South Africa.</title>
        <authorList>
            <person name="Asante J."/>
            <person name="Amoako D.G."/>
        </authorList>
    </citation>
    <scope>NUCLEOTIDE SEQUENCE</scope>
    <source>
        <strain evidence="13">C68</strain>
    </source>
</reference>
<keyword evidence="4" id="KW-0799">Topoisomerase</keyword>
<gene>
    <name evidence="13" type="ORF">I3V53_09355</name>
</gene>
<dbReference type="EMBL" id="JADPYN010000020">
    <property type="protein sequence ID" value="MBF9304278.1"/>
    <property type="molecule type" value="Genomic_DNA"/>
</dbReference>
<dbReference type="GO" id="GO:0006281">
    <property type="term" value="P:DNA repair"/>
    <property type="evidence" value="ECO:0007669"/>
    <property type="project" value="TreeGrafter"/>
</dbReference>
<name>A0A8I0WA80_STAEP</name>
<dbReference type="PROSITE" id="PS52039">
    <property type="entry name" value="TOPO_IA_2"/>
    <property type="match status" value="1"/>
</dbReference>
<evidence type="ECO:0000256" key="1">
    <source>
        <dbReference type="ARBA" id="ARBA00000213"/>
    </source>
</evidence>
<dbReference type="SMART" id="SM00437">
    <property type="entry name" value="TOP1Ac"/>
    <property type="match status" value="1"/>
</dbReference>
<dbReference type="AlphaFoldDB" id="A0A8I0WA80"/>
<evidence type="ECO:0000256" key="4">
    <source>
        <dbReference type="ARBA" id="ARBA00023029"/>
    </source>
</evidence>
<feature type="domain" description="Topo IA-type catalytic" evidence="12">
    <location>
        <begin position="165"/>
        <end position="607"/>
    </location>
</feature>
<dbReference type="GO" id="GO:0003677">
    <property type="term" value="F:DNA binding"/>
    <property type="evidence" value="ECO:0007669"/>
    <property type="project" value="UniProtKB-KW"/>
</dbReference>
<dbReference type="InterPro" id="IPR023406">
    <property type="entry name" value="Topo_IA_AS"/>
</dbReference>
<dbReference type="GO" id="GO:0043597">
    <property type="term" value="C:cytoplasmic replication fork"/>
    <property type="evidence" value="ECO:0007669"/>
    <property type="project" value="TreeGrafter"/>
</dbReference>
<dbReference type="Pfam" id="PF13342">
    <property type="entry name" value="Toprim_Crpt"/>
    <property type="match status" value="1"/>
</dbReference>
<dbReference type="InterPro" id="IPR013826">
    <property type="entry name" value="Topo_IA_cen_sub3"/>
</dbReference>
<dbReference type="Gene3D" id="3.40.50.140">
    <property type="match status" value="1"/>
</dbReference>
<dbReference type="RefSeq" id="WP_002502793.1">
    <property type="nucleotide sequence ID" value="NZ_CP093174.1"/>
</dbReference>
<dbReference type="InterPro" id="IPR003602">
    <property type="entry name" value="Topo_IA_DNA-bd_dom"/>
</dbReference>
<feature type="domain" description="Toprim" evidence="11">
    <location>
        <begin position="2"/>
        <end position="148"/>
    </location>
</feature>
<evidence type="ECO:0000256" key="9">
    <source>
        <dbReference type="ARBA" id="ARBA00032235"/>
    </source>
</evidence>
<dbReference type="PROSITE" id="PS50880">
    <property type="entry name" value="TOPRIM"/>
    <property type="match status" value="1"/>
</dbReference>
<dbReference type="InterPro" id="IPR013497">
    <property type="entry name" value="Topo_IA_cen"/>
</dbReference>
<evidence type="ECO:0000256" key="6">
    <source>
        <dbReference type="ARBA" id="ARBA00023235"/>
    </source>
</evidence>
<dbReference type="CDD" id="cd03362">
    <property type="entry name" value="TOPRIM_TopoIA_TopoIII"/>
    <property type="match status" value="1"/>
</dbReference>
<dbReference type="InterPro" id="IPR006171">
    <property type="entry name" value="TOPRIM_dom"/>
</dbReference>
<dbReference type="CDD" id="cd00186">
    <property type="entry name" value="TOP1Ac"/>
    <property type="match status" value="1"/>
</dbReference>
<dbReference type="PROSITE" id="PS00396">
    <property type="entry name" value="TOPO_IA_1"/>
    <property type="match status" value="1"/>
</dbReference>
<comment type="catalytic activity">
    <reaction evidence="1">
        <text>ATP-independent breakage of single-stranded DNA, followed by passage and rejoining.</text>
        <dbReference type="EC" id="5.6.2.1"/>
    </reaction>
</comment>
<comment type="caution">
    <text evidence="13">The sequence shown here is derived from an EMBL/GenBank/DDBJ whole genome shotgun (WGS) entry which is preliminary data.</text>
</comment>
<dbReference type="PANTHER" id="PTHR11390:SF21">
    <property type="entry name" value="DNA TOPOISOMERASE 3-ALPHA"/>
    <property type="match status" value="1"/>
</dbReference>
<evidence type="ECO:0000259" key="11">
    <source>
        <dbReference type="PROSITE" id="PS50880"/>
    </source>
</evidence>
<evidence type="ECO:0000256" key="8">
    <source>
        <dbReference type="ARBA" id="ARBA00031985"/>
    </source>
</evidence>
<dbReference type="GO" id="GO:0003917">
    <property type="term" value="F:DNA topoisomerase type I (single strand cut, ATP-independent) activity"/>
    <property type="evidence" value="ECO:0007669"/>
    <property type="project" value="UniProtKB-EC"/>
</dbReference>
<dbReference type="InterPro" id="IPR000380">
    <property type="entry name" value="Topo_IA"/>
</dbReference>
<evidence type="ECO:0000313" key="14">
    <source>
        <dbReference type="Proteomes" id="UP000622362"/>
    </source>
</evidence>
<dbReference type="Proteomes" id="UP000622362">
    <property type="component" value="Unassembled WGS sequence"/>
</dbReference>
<dbReference type="Gene3D" id="2.70.20.10">
    <property type="entry name" value="Topoisomerase I, domain 3"/>
    <property type="match status" value="1"/>
</dbReference>
<evidence type="ECO:0000256" key="2">
    <source>
        <dbReference type="ARBA" id="ARBA00009446"/>
    </source>
</evidence>
<protein>
    <recommendedName>
        <fullName evidence="3">DNA topoisomerase</fullName>
        <ecNumber evidence="3">5.6.2.1</ecNumber>
    </recommendedName>
    <alternativeName>
        <fullName evidence="10">Omega-protein</fullName>
    </alternativeName>
    <alternativeName>
        <fullName evidence="9">Relaxing enzyme</fullName>
    </alternativeName>
    <alternativeName>
        <fullName evidence="7">Swivelase</fullName>
    </alternativeName>
    <alternativeName>
        <fullName evidence="8">Untwisting enzyme</fullName>
    </alternativeName>
</protein>
<evidence type="ECO:0000256" key="5">
    <source>
        <dbReference type="ARBA" id="ARBA00023125"/>
    </source>
</evidence>
<comment type="similarity">
    <text evidence="2">Belongs to the type IA topoisomerase family.</text>
</comment>
<dbReference type="PRINTS" id="PR00417">
    <property type="entry name" value="PRTPISMRASEI"/>
</dbReference>
<sequence length="725" mass="83366">MTTLVLAEKPNQGKKYAKALEISKNKDGFIEGFSPILNDYTIVTWAKGHLVDLCDFKEYDKKYEKWNLSDYPFLPSKMKRKVLPNTSSQFYAIKKLIEKNLTKTEDSIIIATDPEREGENIAYSILNFIPHVKNNYIPIKRLWANTQEPQELKNYFQNLKTSKETFPLYLEADARSIADNLIGFNFTVQLTLLLRNKGIAGLYTVGRVQTPTLFMVYEREKAIKNFKKENYYTLNAYDKVNQVTFKDKNKHKFSSKEDALAYLNERQIKLDDNQEGIIEDIQSKIKTKAAPSLLKLGGIQNLANRKWGYSLKRTLSVVQSLYDKGYVSYPRTDCNYITQAEFNYLSDNLQSYKKLLDKPFEIKNNQPRNKYVNDEKVLEHYAIIVTKTIPSKQDFESFSTEQQNIYQSILEHTLGMFAGDYEYKQTNVNVSVQDLEFTTRGQTVIQSGWKEVISSEKEDNKLLPSYTKGWKFTDETPLVLQIEKKETTPPKHLTEASLGGEGGLMENCGKLVDEDEDKTNLSDGIGTPATRSQIVASLISKEYLKVNKNKLYMTDKGTVLCQALDGTDISSVKMTADWEKNLKSISQQSMKRETFIEKIKEFIVHFSNQLPSYIDNNISSSDVEKVTDDFGKCPVCEQGKIVKRKTKKGKIFYPCSSSSCDFVIWSEMSHRKLRDREIKELVTYQKTSKLKGFKSRNNKSFEACLKIDNNKVVFDFANNNSKGEN</sequence>
<evidence type="ECO:0000256" key="7">
    <source>
        <dbReference type="ARBA" id="ARBA00030003"/>
    </source>
</evidence>
<dbReference type="InterPro" id="IPR013825">
    <property type="entry name" value="Topo_IA_cen_sub2"/>
</dbReference>
<accession>A0A8I0WA80</accession>
<evidence type="ECO:0000259" key="12">
    <source>
        <dbReference type="PROSITE" id="PS52039"/>
    </source>
</evidence>
<dbReference type="Pfam" id="PF01131">
    <property type="entry name" value="Topoisom_bac"/>
    <property type="match status" value="1"/>
</dbReference>
<organism evidence="13 14">
    <name type="scientific">Staphylococcus epidermidis</name>
    <dbReference type="NCBI Taxonomy" id="1282"/>
    <lineage>
        <taxon>Bacteria</taxon>
        <taxon>Bacillati</taxon>
        <taxon>Bacillota</taxon>
        <taxon>Bacilli</taxon>
        <taxon>Bacillales</taxon>
        <taxon>Staphylococcaceae</taxon>
        <taxon>Staphylococcus</taxon>
    </lineage>
</organism>
<dbReference type="Pfam" id="PF01751">
    <property type="entry name" value="Toprim"/>
    <property type="match status" value="1"/>
</dbReference>
<keyword evidence="5" id="KW-0238">DNA-binding</keyword>
<keyword evidence="6 13" id="KW-0413">Isomerase</keyword>
<dbReference type="GO" id="GO:0006310">
    <property type="term" value="P:DNA recombination"/>
    <property type="evidence" value="ECO:0007669"/>
    <property type="project" value="TreeGrafter"/>
</dbReference>
<proteinExistence type="inferred from homology"/>
<evidence type="ECO:0000256" key="3">
    <source>
        <dbReference type="ARBA" id="ARBA00012891"/>
    </source>
</evidence>